<protein>
    <recommendedName>
        <fullName evidence="4">Reverse transcriptase zinc-binding domain-containing protein</fullName>
    </recommendedName>
</protein>
<dbReference type="PANTHER" id="PTHR33116">
    <property type="entry name" value="REVERSE TRANSCRIPTASE ZINC-BINDING DOMAIN-CONTAINING PROTEIN-RELATED-RELATED"/>
    <property type="match status" value="1"/>
</dbReference>
<dbReference type="InterPro" id="IPR002156">
    <property type="entry name" value="RNaseH_domain"/>
</dbReference>
<dbReference type="Pfam" id="PF13966">
    <property type="entry name" value="zf-RVT"/>
    <property type="match status" value="1"/>
</dbReference>
<dbReference type="Pfam" id="PF13456">
    <property type="entry name" value="RVT_3"/>
    <property type="match status" value="1"/>
</dbReference>
<reference evidence="3" key="1">
    <citation type="submission" date="2018-02" db="EMBL/GenBank/DDBJ databases">
        <authorList>
            <person name="Cohen D.B."/>
            <person name="Kent A.D."/>
        </authorList>
    </citation>
    <scope>NUCLEOTIDE SEQUENCE</scope>
</reference>
<evidence type="ECO:0000259" key="2">
    <source>
        <dbReference type="Pfam" id="PF13966"/>
    </source>
</evidence>
<evidence type="ECO:0008006" key="4">
    <source>
        <dbReference type="Google" id="ProtNLM"/>
    </source>
</evidence>
<name>A0A2N9G3J3_FAGSY</name>
<evidence type="ECO:0000259" key="1">
    <source>
        <dbReference type="Pfam" id="PF13456"/>
    </source>
</evidence>
<dbReference type="GO" id="GO:0003676">
    <property type="term" value="F:nucleic acid binding"/>
    <property type="evidence" value="ECO:0007669"/>
    <property type="project" value="InterPro"/>
</dbReference>
<feature type="domain" description="Reverse transcriptase zinc-binding" evidence="2">
    <location>
        <begin position="384"/>
        <end position="478"/>
    </location>
</feature>
<organism evidence="3">
    <name type="scientific">Fagus sylvatica</name>
    <name type="common">Beechnut</name>
    <dbReference type="NCBI Taxonomy" id="28930"/>
    <lineage>
        <taxon>Eukaryota</taxon>
        <taxon>Viridiplantae</taxon>
        <taxon>Streptophyta</taxon>
        <taxon>Embryophyta</taxon>
        <taxon>Tracheophyta</taxon>
        <taxon>Spermatophyta</taxon>
        <taxon>Magnoliopsida</taxon>
        <taxon>eudicotyledons</taxon>
        <taxon>Gunneridae</taxon>
        <taxon>Pentapetalae</taxon>
        <taxon>rosids</taxon>
        <taxon>fabids</taxon>
        <taxon>Fagales</taxon>
        <taxon>Fagaceae</taxon>
        <taxon>Fagus</taxon>
    </lineage>
</organism>
<dbReference type="InterPro" id="IPR026960">
    <property type="entry name" value="RVT-Znf"/>
</dbReference>
<sequence length="687" mass="78165">MAEIAVNYFQTIFTSTRPTEEFVSSCLEGMEGLVTDEMNTALLEDFTEKEVTQALKQMYPTKAPGPDGMSAIFYQTYWEVVGPEVLSNVISESQSAFVPGRLITDNVLVAFEVMHTMSLKRKGKRGHMALKLDMSKVYDRVEWCFLEAIMRKMGFADRSKTVAFSEIKGRVWRRMHGWKEKFLSMGGREVLIKAVAQSIPTYTMSCFKIPDGLCKDLNAMFSDFWWGHHDKAKKAHWLRWSKLCHSKDSGGMGFRDLKAFNLAMLAKQGWRLIQNPHSLISRVFKAKYFPHGEFLEANIGYRPSYAWRSIALARETLKLGLCWHIGDGQSVRIHSDPWNLMSGAERLYILFFRTGMLSSSVPFLFLLGGKPDRLFWNATTTGLFSVRSAYFLQFQRGTAEVEGECSSVGREKKFWKFLWALSLPPKVKVFLWRACIGILPTHDLLWRRHMRRDDCCSCCFSAVDSVCHALWTCPAANDVCEINWFMRVVALNPVGVVRRARSLLQSFKLSLPQVGHIDRVEAQQSAQGDADLRWEAPKAGEYKVNWEVCKDSGSNVWYVGVLIRNHVGRVMACLCSPVMALPRGLNPRVGACIHALKFALELGFLDICLEGPHVNSLEVGSSFQIESIADMWNEEVWVFIQRFHHFTMSSSTDKVNRETLGLAQLGPSFVGSRVWIEEVPSQILRLM</sequence>
<gene>
    <name evidence="3" type="ORF">FSB_LOCUS21633</name>
</gene>
<dbReference type="EMBL" id="OIVN01001423">
    <property type="protein sequence ID" value="SPC93751.1"/>
    <property type="molecule type" value="Genomic_DNA"/>
</dbReference>
<dbReference type="GO" id="GO:0004523">
    <property type="term" value="F:RNA-DNA hybrid ribonuclease activity"/>
    <property type="evidence" value="ECO:0007669"/>
    <property type="project" value="InterPro"/>
</dbReference>
<accession>A0A2N9G3J3</accession>
<evidence type="ECO:0000313" key="3">
    <source>
        <dbReference type="EMBL" id="SPC93751.1"/>
    </source>
</evidence>
<proteinExistence type="predicted"/>
<dbReference type="AlphaFoldDB" id="A0A2N9G3J3"/>
<feature type="domain" description="RNase H type-1" evidence="1">
    <location>
        <begin position="559"/>
        <end position="650"/>
    </location>
</feature>
<dbReference type="PANTHER" id="PTHR33116:SF86">
    <property type="entry name" value="REVERSE TRANSCRIPTASE DOMAIN-CONTAINING PROTEIN"/>
    <property type="match status" value="1"/>
</dbReference>